<dbReference type="InterPro" id="IPR027417">
    <property type="entry name" value="P-loop_NTPase"/>
</dbReference>
<evidence type="ECO:0000313" key="3">
    <source>
        <dbReference type="Proteomes" id="UP000484988"/>
    </source>
</evidence>
<feature type="region of interest" description="Disordered" evidence="1">
    <location>
        <begin position="1"/>
        <end position="44"/>
    </location>
</feature>
<proteinExistence type="predicted"/>
<evidence type="ECO:0000256" key="1">
    <source>
        <dbReference type="SAM" id="MobiDB-lite"/>
    </source>
</evidence>
<dbReference type="EMBL" id="BLLG01000005">
    <property type="protein sequence ID" value="GFH35853.1"/>
    <property type="molecule type" value="Genomic_DNA"/>
</dbReference>
<comment type="caution">
    <text evidence="2">The sequence shown here is derived from an EMBL/GenBank/DDBJ whole genome shotgun (WGS) entry which is preliminary data.</text>
</comment>
<organism evidence="2 3">
    <name type="scientific">Streptomyces pacificus</name>
    <dbReference type="NCBI Taxonomy" id="2705029"/>
    <lineage>
        <taxon>Bacteria</taxon>
        <taxon>Bacillati</taxon>
        <taxon>Actinomycetota</taxon>
        <taxon>Actinomycetes</taxon>
        <taxon>Kitasatosporales</taxon>
        <taxon>Streptomycetaceae</taxon>
        <taxon>Streptomyces</taxon>
    </lineage>
</organism>
<evidence type="ECO:0000313" key="2">
    <source>
        <dbReference type="EMBL" id="GFH35853.1"/>
    </source>
</evidence>
<reference evidence="2 3" key="1">
    <citation type="submission" date="2020-02" db="EMBL/GenBank/DDBJ databases">
        <title>Whole Genome Shotgun Sequence of Streptomyces sp. strain CWH03.</title>
        <authorList>
            <person name="Dohra H."/>
            <person name="Kodani S."/>
            <person name="Yamamura H."/>
        </authorList>
    </citation>
    <scope>NUCLEOTIDE SEQUENCE [LARGE SCALE GENOMIC DNA]</scope>
    <source>
        <strain evidence="2 3">CWH03</strain>
    </source>
</reference>
<protein>
    <recommendedName>
        <fullName evidence="4">NadR/Ttd14 AAA domain-containing protein</fullName>
    </recommendedName>
</protein>
<sequence>MRAIQVTAQQACGSHVGRGAADHSRRPPSSRATSRQLQGTTGFDFGSLAIPEKEAGRGVGHGLPLPREGEFPGHLVVQLVGETLPMALRCVQCPASGGGITEIAARTGLDRPQASAGGVAERGFPKLQQQTPECTEWLIAASAAATAEATLNADVVPVDRSALDPVAYYLAAVDRARREPDPAAVARLSALATAHASGYGLLIATVLDPAVPLGDHRDRDLGYRAAVDRRLHRLLTELRIPHQRMGNTPDDQSATIKAALALAEAGR</sequence>
<dbReference type="Proteomes" id="UP000484988">
    <property type="component" value="Unassembled WGS sequence"/>
</dbReference>
<accession>A0A6A0AU18</accession>
<gene>
    <name evidence="2" type="ORF">SCWH03_20750</name>
</gene>
<evidence type="ECO:0008006" key="4">
    <source>
        <dbReference type="Google" id="ProtNLM"/>
    </source>
</evidence>
<dbReference type="Gene3D" id="3.40.50.300">
    <property type="entry name" value="P-loop containing nucleotide triphosphate hydrolases"/>
    <property type="match status" value="1"/>
</dbReference>
<feature type="compositionally biased region" description="Polar residues" evidence="1">
    <location>
        <begin position="1"/>
        <end position="12"/>
    </location>
</feature>
<keyword evidence="3" id="KW-1185">Reference proteome</keyword>
<dbReference type="AlphaFoldDB" id="A0A6A0AU18"/>
<name>A0A6A0AU18_9ACTN</name>